<evidence type="ECO:0000256" key="10">
    <source>
        <dbReference type="ARBA" id="ARBA00023201"/>
    </source>
</evidence>
<feature type="transmembrane region" description="Helical" evidence="11">
    <location>
        <begin position="1072"/>
        <end position="1089"/>
    </location>
</feature>
<evidence type="ECO:0000256" key="11">
    <source>
        <dbReference type="SAM" id="Phobius"/>
    </source>
</evidence>
<feature type="transmembrane region" description="Helical" evidence="11">
    <location>
        <begin position="967"/>
        <end position="993"/>
    </location>
</feature>
<keyword evidence="4" id="KW-1003">Cell membrane</keyword>
<keyword evidence="8" id="KW-0406">Ion transport</keyword>
<name>A0A8W7P0C5_ANOCL</name>
<dbReference type="Proteomes" id="UP000075882">
    <property type="component" value="Unassembled WGS sequence"/>
</dbReference>
<feature type="transmembrane region" description="Helical" evidence="11">
    <location>
        <begin position="910"/>
        <end position="935"/>
    </location>
</feature>
<dbReference type="PANTHER" id="PTHR42985:SF5">
    <property type="entry name" value="FI02094P-RELATED"/>
    <property type="match status" value="1"/>
</dbReference>
<dbReference type="CDD" id="cd11492">
    <property type="entry name" value="SLC5sbd_NIS-SMVT"/>
    <property type="match status" value="2"/>
</dbReference>
<dbReference type="EnsemblMetazoa" id="ACOM023582-RA">
    <property type="protein sequence ID" value="ACOM023582-PA.1"/>
    <property type="gene ID" value="ACOM023582"/>
</dbReference>
<keyword evidence="6 11" id="KW-1133">Transmembrane helix</keyword>
<feature type="transmembrane region" description="Helical" evidence="11">
    <location>
        <begin position="396"/>
        <end position="416"/>
    </location>
</feature>
<feature type="transmembrane region" description="Helical" evidence="11">
    <location>
        <begin position="24"/>
        <end position="43"/>
    </location>
</feature>
<evidence type="ECO:0000256" key="4">
    <source>
        <dbReference type="ARBA" id="ARBA00022475"/>
    </source>
</evidence>
<accession>A0A8W7P0C5</accession>
<feature type="transmembrane region" description="Helical" evidence="11">
    <location>
        <begin position="524"/>
        <end position="546"/>
    </location>
</feature>
<dbReference type="VEuPathDB" id="VectorBase:ACON2_032234"/>
<feature type="transmembrane region" description="Helical" evidence="11">
    <location>
        <begin position="1014"/>
        <end position="1034"/>
    </location>
</feature>
<evidence type="ECO:0008006" key="13">
    <source>
        <dbReference type="Google" id="ProtNLM"/>
    </source>
</evidence>
<dbReference type="PROSITE" id="PS50283">
    <property type="entry name" value="NA_SOLUT_SYMP_3"/>
    <property type="match status" value="2"/>
</dbReference>
<dbReference type="NCBIfam" id="TIGR00813">
    <property type="entry name" value="sss"/>
    <property type="match status" value="2"/>
</dbReference>
<feature type="transmembrane region" description="Helical" evidence="11">
    <location>
        <begin position="198"/>
        <end position="217"/>
    </location>
</feature>
<reference evidence="12" key="1">
    <citation type="submission" date="2022-08" db="UniProtKB">
        <authorList>
            <consortium name="EnsemblMetazoa"/>
        </authorList>
    </citation>
    <scope>IDENTIFICATION</scope>
</reference>
<evidence type="ECO:0000256" key="5">
    <source>
        <dbReference type="ARBA" id="ARBA00022692"/>
    </source>
</evidence>
<feature type="transmembrane region" description="Helical" evidence="11">
    <location>
        <begin position="724"/>
        <end position="743"/>
    </location>
</feature>
<comment type="similarity">
    <text evidence="2">Belongs to the sodium:solute symporter (SSF) (TC 2.A.21) family.</text>
</comment>
<keyword evidence="5 11" id="KW-0812">Transmembrane</keyword>
<dbReference type="PANTHER" id="PTHR42985">
    <property type="entry name" value="SODIUM-COUPLED MONOCARBOXYLATE TRANSPORTER"/>
    <property type="match status" value="1"/>
</dbReference>
<protein>
    <recommendedName>
        <fullName evidence="13">Sodium/solute symporter</fullName>
    </recommendedName>
</protein>
<keyword evidence="10" id="KW-0739">Sodium transport</keyword>
<feature type="transmembrane region" description="Helical" evidence="11">
    <location>
        <begin position="455"/>
        <end position="475"/>
    </location>
</feature>
<feature type="transmembrane region" description="Helical" evidence="11">
    <location>
        <begin position="1140"/>
        <end position="1162"/>
    </location>
</feature>
<feature type="transmembrane region" description="Helical" evidence="11">
    <location>
        <begin position="825"/>
        <end position="848"/>
    </location>
</feature>
<dbReference type="Gene3D" id="1.20.1730.10">
    <property type="entry name" value="Sodium/glucose cotransporter"/>
    <property type="match status" value="3"/>
</dbReference>
<proteinExistence type="inferred from homology"/>
<feature type="transmembrane region" description="Helical" evidence="11">
    <location>
        <begin position="797"/>
        <end position="818"/>
    </location>
</feature>
<feature type="transmembrane region" description="Helical" evidence="11">
    <location>
        <begin position="422"/>
        <end position="443"/>
    </location>
</feature>
<evidence type="ECO:0000256" key="6">
    <source>
        <dbReference type="ARBA" id="ARBA00022989"/>
    </source>
</evidence>
<dbReference type="AlphaFoldDB" id="A0A8W7P0C5"/>
<evidence type="ECO:0000256" key="2">
    <source>
        <dbReference type="ARBA" id="ARBA00006434"/>
    </source>
</evidence>
<comment type="subcellular location">
    <subcellularLocation>
        <location evidence="1">Cell membrane</location>
        <topology evidence="1">Multi-pass membrane protein</topology>
    </subcellularLocation>
</comment>
<feature type="transmembrane region" description="Helical" evidence="11">
    <location>
        <begin position="252"/>
        <end position="271"/>
    </location>
</feature>
<feature type="transmembrane region" description="Helical" evidence="11">
    <location>
        <begin position="74"/>
        <end position="95"/>
    </location>
</feature>
<dbReference type="GO" id="GO:0006814">
    <property type="term" value="P:sodium ion transport"/>
    <property type="evidence" value="ECO:0007669"/>
    <property type="project" value="UniProtKB-KW"/>
</dbReference>
<dbReference type="GO" id="GO:0015293">
    <property type="term" value="F:symporter activity"/>
    <property type="evidence" value="ECO:0007669"/>
    <property type="project" value="TreeGrafter"/>
</dbReference>
<feature type="transmembrane region" description="Helical" evidence="11">
    <location>
        <begin position="755"/>
        <end position="777"/>
    </location>
</feature>
<evidence type="ECO:0000256" key="3">
    <source>
        <dbReference type="ARBA" id="ARBA00022448"/>
    </source>
</evidence>
<keyword evidence="9 11" id="KW-0472">Membrane</keyword>
<feature type="transmembrane region" description="Helical" evidence="11">
    <location>
        <begin position="868"/>
        <end position="889"/>
    </location>
</feature>
<feature type="transmembrane region" description="Helical" evidence="11">
    <location>
        <begin position="1046"/>
        <end position="1065"/>
    </location>
</feature>
<dbReference type="Pfam" id="PF00474">
    <property type="entry name" value="SSF"/>
    <property type="match status" value="2"/>
</dbReference>
<feature type="transmembrane region" description="Helical" evidence="11">
    <location>
        <begin position="292"/>
        <end position="317"/>
    </location>
</feature>
<feature type="transmembrane region" description="Helical" evidence="11">
    <location>
        <begin position="172"/>
        <end position="191"/>
    </location>
</feature>
<evidence type="ECO:0000256" key="9">
    <source>
        <dbReference type="ARBA" id="ARBA00023136"/>
    </source>
</evidence>
<keyword evidence="7" id="KW-0915">Sodium</keyword>
<dbReference type="InterPro" id="IPR051163">
    <property type="entry name" value="Sodium:Solute_Symporter_SSF"/>
</dbReference>
<feature type="transmembrane region" description="Helical" evidence="11">
    <location>
        <begin position="675"/>
        <end position="694"/>
    </location>
</feature>
<sequence>MSSSAKLTVVEVRESLQRFGLADYIVFVASLLICVVIGVYFGWKDWSVQRKRKQNVRRGSAALNYLVGGRKMKIFPVAMSLIASFISGIAVMGASTETYLHGTQFCYVFTAIILMAVSMNFIFLPVYQGLEITSAYAYLQLRFDRRIRTARLLHLPIVIYVPALAFNQVSGVNVHIVSTSVCMVCIFYTLVGGIKAVVWTDVIQMFIMIGALILIVIKGTADIGGLGVLIERNMASGRIEAPNFNFDPTERHTIWAIFIGGGSFWMGKNAIHQMMIQRYLALPTFRDAQKALLCFTVGIILLLMTCFYNGLLIYATFHDCDPLTTGLAKAKDQLIPVLLMKVLGNYPGLAGLFISGIFSASLSSLSTGLNSLSAIVLEDFVKPFVRKPLSERSTRYIMRGTVLAFGIVAVALVLVVEKLGTVLQLSMSLVPISLGPLLGLFLLGMLLPWVDASSAFGGALCGLLTMSYIVIRAQIAVAAREMPIPAKPVSVEGCEYEFELPPGYNTSTTLPTQPVEKSIHHVSYLYYTFIGAATTVLIGSISAAILRRQQPSKLDPLLVAPFVRKIYFPQSIPRTVVTTHTFDNKEDTALYLTSLLFNEYASRRNYVALTHAQPPTGTPCGTMADVTMLEGSTATMDELAGDASRLLLTESTTRAPGPSVEDISRSLQRFNWPDYVVFVLMLISCMVIGVFFGYKDHQKHKRQKHARRGSEALDYLVGGRKMKIIPVSVSLVASWISGISLLGTSTEIYVYGVQYCYIVSAVVLMGLMMNYIFLPVFHDLQITSAYEYLQMRFDKRMRLVGSILFTLASGGLKAVVWTDVIQTGIMVGAMIIVIVKGTADVGGLSVVIERNSAGGRFEGPDFNLDPTARNTFWTLLIGGTFFWTSTNSINQNMMQRYLSLPSLGSARKALVLFLVGTTTLLAMCCYNGLLIFAMYHDCDPLSTGLAKAKDQLVPLLVMEVLGEYPGLAGLFVAGIFSAALSSLSTALNSLSAIVLEDFCKPFVSKPLTETQTRYIMRFTVLAFGALAVMMVIVVEKMGAVLQLSMSLGPVTLGPLFGLFLMGFFFPRINGSCAILGTTAGLLLMSYIVIRSQISIALKEIVFTEKPVTVEGCLYEFTPKNGTLFEADSTHGEKSLHHVSFLYYTMIGSVVPTIVGYLASFVLPRSKTDDIDPLLLAPFLRRFYRARDTKANHMTEVLHEFETKDIQL</sequence>
<dbReference type="VEuPathDB" id="VectorBase:ACON2_040087"/>
<feature type="transmembrane region" description="Helical" evidence="11">
    <location>
        <begin position="107"/>
        <end position="127"/>
    </location>
</feature>
<dbReference type="GO" id="GO:0005886">
    <property type="term" value="C:plasma membrane"/>
    <property type="evidence" value="ECO:0007669"/>
    <property type="project" value="UniProtKB-SubCell"/>
</dbReference>
<evidence type="ECO:0000313" key="12">
    <source>
        <dbReference type="EnsemblMetazoa" id="ACOM023582-PA.1"/>
    </source>
</evidence>
<evidence type="ECO:0000256" key="8">
    <source>
        <dbReference type="ARBA" id="ARBA00023065"/>
    </source>
</evidence>
<dbReference type="InterPro" id="IPR038377">
    <property type="entry name" value="Na/Glc_symporter_sf"/>
</dbReference>
<keyword evidence="3" id="KW-0813">Transport</keyword>
<organism evidence="12">
    <name type="scientific">Anopheles coluzzii</name>
    <name type="common">African malaria mosquito</name>
    <dbReference type="NCBI Taxonomy" id="1518534"/>
    <lineage>
        <taxon>Eukaryota</taxon>
        <taxon>Metazoa</taxon>
        <taxon>Ecdysozoa</taxon>
        <taxon>Arthropoda</taxon>
        <taxon>Hexapoda</taxon>
        <taxon>Insecta</taxon>
        <taxon>Pterygota</taxon>
        <taxon>Neoptera</taxon>
        <taxon>Endopterygota</taxon>
        <taxon>Diptera</taxon>
        <taxon>Nematocera</taxon>
        <taxon>Culicoidea</taxon>
        <taxon>Culicidae</taxon>
        <taxon>Anophelinae</taxon>
        <taxon>Anopheles</taxon>
    </lineage>
</organism>
<feature type="transmembrane region" description="Helical" evidence="11">
    <location>
        <begin position="148"/>
        <end position="166"/>
    </location>
</feature>
<dbReference type="InterPro" id="IPR001734">
    <property type="entry name" value="Na/solute_symporter"/>
</dbReference>
<evidence type="ECO:0000256" key="7">
    <source>
        <dbReference type="ARBA" id="ARBA00023053"/>
    </source>
</evidence>
<evidence type="ECO:0000256" key="1">
    <source>
        <dbReference type="ARBA" id="ARBA00004651"/>
    </source>
</evidence>